<feature type="transmembrane region" description="Helical" evidence="2">
    <location>
        <begin position="251"/>
        <end position="274"/>
    </location>
</feature>
<dbReference type="PANTHER" id="PTHR40659">
    <property type="entry name" value="NICKEL/COBALT EFFLUX SYSTEM RCNA"/>
    <property type="match status" value="1"/>
</dbReference>
<dbReference type="GO" id="GO:0006824">
    <property type="term" value="P:cobalt ion transport"/>
    <property type="evidence" value="ECO:0007669"/>
    <property type="project" value="UniProtKB-KW"/>
</dbReference>
<reference evidence="4 5" key="1">
    <citation type="submission" date="2018-11" db="EMBL/GenBank/DDBJ databases">
        <title>Sequencing the genomes of 1000 actinobacteria strains.</title>
        <authorList>
            <person name="Klenk H.-P."/>
        </authorList>
    </citation>
    <scope>NUCLEOTIDE SEQUENCE [LARGE SCALE GENOMIC DNA]</scope>
    <source>
        <strain evidence="4 5">DSM 44780</strain>
    </source>
</reference>
<keyword evidence="2" id="KW-1133">Transmembrane helix</keyword>
<organism evidence="4 5">
    <name type="scientific">Kitasatospora cineracea</name>
    <dbReference type="NCBI Taxonomy" id="88074"/>
    <lineage>
        <taxon>Bacteria</taxon>
        <taxon>Bacillati</taxon>
        <taxon>Actinomycetota</taxon>
        <taxon>Actinomycetes</taxon>
        <taxon>Kitasatosporales</taxon>
        <taxon>Streptomycetaceae</taxon>
        <taxon>Kitasatospora</taxon>
    </lineage>
</organism>
<dbReference type="RefSeq" id="WP_244257068.1">
    <property type="nucleotide sequence ID" value="NZ_RJVJ01000001.1"/>
</dbReference>
<feature type="compositionally biased region" description="Basic residues" evidence="1">
    <location>
        <begin position="441"/>
        <end position="451"/>
    </location>
</feature>
<evidence type="ECO:0000256" key="1">
    <source>
        <dbReference type="SAM" id="MobiDB-lite"/>
    </source>
</evidence>
<keyword evidence="2" id="KW-0472">Membrane</keyword>
<name>A0A8G1UMW3_9ACTN</name>
<comment type="caution">
    <text evidence="4">The sequence shown here is derived from an EMBL/GenBank/DDBJ whole genome shotgun (WGS) entry which is preliminary data.</text>
</comment>
<dbReference type="GO" id="GO:0032025">
    <property type="term" value="P:response to cobalt ion"/>
    <property type="evidence" value="ECO:0007669"/>
    <property type="project" value="TreeGrafter"/>
</dbReference>
<feature type="signal peptide" evidence="3">
    <location>
        <begin position="1"/>
        <end position="29"/>
    </location>
</feature>
<evidence type="ECO:0000256" key="3">
    <source>
        <dbReference type="SAM" id="SignalP"/>
    </source>
</evidence>
<evidence type="ECO:0000313" key="4">
    <source>
        <dbReference type="EMBL" id="ROR46973.1"/>
    </source>
</evidence>
<keyword evidence="2" id="KW-0812">Transmembrane</keyword>
<protein>
    <submittedName>
        <fullName evidence="4">High-affinity nickel-transport protein</fullName>
    </submittedName>
</protein>
<feature type="chain" id="PRO_5034981813" evidence="3">
    <location>
        <begin position="30"/>
        <end position="586"/>
    </location>
</feature>
<accession>A0A8G1UMW3</accession>
<feature type="transmembrane region" description="Helical" evidence="2">
    <location>
        <begin position="558"/>
        <end position="579"/>
    </location>
</feature>
<feature type="region of interest" description="Disordered" evidence="1">
    <location>
        <begin position="379"/>
        <end position="408"/>
    </location>
</feature>
<feature type="transmembrane region" description="Helical" evidence="2">
    <location>
        <begin position="295"/>
        <end position="321"/>
    </location>
</feature>
<dbReference type="EMBL" id="RJVJ01000001">
    <property type="protein sequence ID" value="ROR46973.1"/>
    <property type="molecule type" value="Genomic_DNA"/>
</dbReference>
<feature type="transmembrane region" description="Helical" evidence="2">
    <location>
        <begin position="483"/>
        <end position="506"/>
    </location>
</feature>
<dbReference type="InterPro" id="IPR051224">
    <property type="entry name" value="NiCoT_RcnA"/>
</dbReference>
<evidence type="ECO:0000313" key="5">
    <source>
        <dbReference type="Proteomes" id="UP000267408"/>
    </source>
</evidence>
<dbReference type="AlphaFoldDB" id="A0A8G1UMW3"/>
<sequence length="586" mass="60525">MAVPRLLVRTAVGASIAFLLTGVAAPVAAAHPLGNFSLNHYLGLTVRPDAVEVLAVTDAAEIPTLQEQPKVDRDGNGTADDAERAAWAAEQCGLTAQHLKVTASQDATPLTWQADSAQFRYEDGSAGLRTSRLECVLRADLHLPADGSPIRVDAGNDPGRVGWNEITARGDGVTLEDSDVPAESVSEQLRDYPRNLLDSPSGVTRARFLARPGGTAVPAGAAAVRADGSGPTAWLAGLDARLTGIGAAERLTLPLGLLAVLLSIVLGAGHALLPGHGKTVMAAYLAGRRGRTRDAVTVGATVTVTHTAGVMVIGLCLTTFSSLAGDVLLGWLGVLSGALVAVVGAGLLRDAVRRSRHARAHSHLPHPQPIPDDTEARELAHAAAHAAGTPHDHDPHPEPDGHRAGPDAHHVHARTAVADHEHPHHHDHEHPHGHDHDHGHGHGHGHPHVHGRAGDLAHGHHGHRHGLFGGHRHDPAPTSRRNLIGLGIAGGLVPSPSALVVLLGAVALGRTLFGAALVVAYGVGMAATLTAVGLLLVRVGDRLGAVQAGPIAGRLHRIAPYSALITASLILIVGLGLVVRSLPATL</sequence>
<gene>
    <name evidence="4" type="ORF">EDD39_5281</name>
</gene>
<proteinExistence type="predicted"/>
<dbReference type="GO" id="GO:0046583">
    <property type="term" value="F:monoatomic cation efflux transmembrane transporter activity"/>
    <property type="evidence" value="ECO:0007669"/>
    <property type="project" value="TreeGrafter"/>
</dbReference>
<evidence type="ECO:0000256" key="2">
    <source>
        <dbReference type="SAM" id="Phobius"/>
    </source>
</evidence>
<dbReference type="Proteomes" id="UP000267408">
    <property type="component" value="Unassembled WGS sequence"/>
</dbReference>
<feature type="region of interest" description="Disordered" evidence="1">
    <location>
        <begin position="420"/>
        <end position="476"/>
    </location>
</feature>
<feature type="transmembrane region" description="Helical" evidence="2">
    <location>
        <begin position="327"/>
        <end position="348"/>
    </location>
</feature>
<feature type="transmembrane region" description="Helical" evidence="2">
    <location>
        <begin position="512"/>
        <end position="537"/>
    </location>
</feature>
<dbReference type="PANTHER" id="PTHR40659:SF1">
    <property type="entry name" value="NICKEL_COBALT EFFLUX SYSTEM RCNA"/>
    <property type="match status" value="1"/>
</dbReference>
<keyword evidence="3" id="KW-0732">Signal</keyword>
<dbReference type="GO" id="GO:0005886">
    <property type="term" value="C:plasma membrane"/>
    <property type="evidence" value="ECO:0007669"/>
    <property type="project" value="UniProtKB-SubCell"/>
</dbReference>
<dbReference type="GO" id="GO:0010045">
    <property type="term" value="P:response to nickel cation"/>
    <property type="evidence" value="ECO:0007669"/>
    <property type="project" value="TreeGrafter"/>
</dbReference>
<feature type="compositionally biased region" description="Basic and acidic residues" evidence="1">
    <location>
        <begin position="420"/>
        <end position="440"/>
    </location>
</feature>
<dbReference type="GO" id="GO:0015099">
    <property type="term" value="F:nickel cation transmembrane transporter activity"/>
    <property type="evidence" value="ECO:0007669"/>
    <property type="project" value="TreeGrafter"/>
</dbReference>
<feature type="compositionally biased region" description="Basic and acidic residues" evidence="1">
    <location>
        <begin position="390"/>
        <end position="408"/>
    </location>
</feature>